<dbReference type="CDD" id="cd04453">
    <property type="entry name" value="S1_RNase_E"/>
    <property type="match status" value="1"/>
</dbReference>
<keyword evidence="7" id="KW-0997">Cell inner membrane</keyword>
<dbReference type="GO" id="GO:0046872">
    <property type="term" value="F:metal ion binding"/>
    <property type="evidence" value="ECO:0007669"/>
    <property type="project" value="UniProtKB-KW"/>
</dbReference>
<comment type="cofactor">
    <cofactor evidence="1">
        <name>Mg(2+)</name>
        <dbReference type="ChEBI" id="CHEBI:18420"/>
    </cofactor>
</comment>
<keyword evidence="20" id="KW-1185">Reference proteome</keyword>
<dbReference type="PROSITE" id="PS50126">
    <property type="entry name" value="S1"/>
    <property type="match status" value="1"/>
</dbReference>
<evidence type="ECO:0000313" key="19">
    <source>
        <dbReference type="EMBL" id="ACS78231.1"/>
    </source>
</evidence>
<dbReference type="InterPro" id="IPR048583">
    <property type="entry name" value="RNase_E_G_thioredoxin-like"/>
</dbReference>
<evidence type="ECO:0000256" key="6">
    <source>
        <dbReference type="ARBA" id="ARBA00022490"/>
    </source>
</evidence>
<dbReference type="NCBIfam" id="TIGR00757">
    <property type="entry name" value="RNaseEG"/>
    <property type="match status" value="1"/>
</dbReference>
<evidence type="ECO:0000256" key="4">
    <source>
        <dbReference type="ARBA" id="ARBA00017719"/>
    </source>
</evidence>
<evidence type="ECO:0000259" key="18">
    <source>
        <dbReference type="PROSITE" id="PS50126"/>
    </source>
</evidence>
<dbReference type="HOGENOM" id="CLU_003468_5_3_7"/>
<dbReference type="InterPro" id="IPR004659">
    <property type="entry name" value="RNase_E/G"/>
</dbReference>
<dbReference type="eggNOG" id="COG1530">
    <property type="taxonomic scope" value="Bacteria"/>
</dbReference>
<dbReference type="GO" id="GO:0004519">
    <property type="term" value="F:endonuclease activity"/>
    <property type="evidence" value="ECO:0007669"/>
    <property type="project" value="UniProtKB-KW"/>
</dbReference>
<dbReference type="PANTHER" id="PTHR30001">
    <property type="entry name" value="RIBONUCLEASE"/>
    <property type="match status" value="1"/>
</dbReference>
<keyword evidence="8" id="KW-0698">rRNA processing</keyword>
<accession>C6BVL7</accession>
<dbReference type="GO" id="GO:0006364">
    <property type="term" value="P:rRNA processing"/>
    <property type="evidence" value="ECO:0007669"/>
    <property type="project" value="UniProtKB-KW"/>
</dbReference>
<dbReference type="Gene3D" id="3.40.1260.20">
    <property type="entry name" value="Ribonuclease E, catalytic domain"/>
    <property type="match status" value="1"/>
</dbReference>
<evidence type="ECO:0000256" key="10">
    <source>
        <dbReference type="ARBA" id="ARBA00022722"/>
    </source>
</evidence>
<dbReference type="Pfam" id="PF20833">
    <property type="entry name" value="RNase_E_G_Thio"/>
    <property type="match status" value="1"/>
</dbReference>
<keyword evidence="16" id="KW-0694">RNA-binding</keyword>
<dbReference type="EMBL" id="CP001649">
    <property type="protein sequence ID" value="ACS78231.1"/>
    <property type="molecule type" value="Genomic_DNA"/>
</dbReference>
<keyword evidence="13" id="KW-0255">Endonuclease</keyword>
<dbReference type="InterPro" id="IPR012340">
    <property type="entry name" value="NA-bd_OB-fold"/>
</dbReference>
<dbReference type="AlphaFoldDB" id="C6BVL7"/>
<evidence type="ECO:0000256" key="7">
    <source>
        <dbReference type="ARBA" id="ARBA00022519"/>
    </source>
</evidence>
<dbReference type="PANTHER" id="PTHR30001:SF1">
    <property type="entry name" value="RIBONUCLEASE E_G-LIKE PROTEIN, CHLOROPLASTIC"/>
    <property type="match status" value="1"/>
</dbReference>
<dbReference type="InterPro" id="IPR019307">
    <property type="entry name" value="RNA-bd_AU-1/RNase_E/G"/>
</dbReference>
<dbReference type="Gene3D" id="2.40.50.140">
    <property type="entry name" value="Nucleic acid-binding proteins"/>
    <property type="match status" value="1"/>
</dbReference>
<evidence type="ECO:0000256" key="15">
    <source>
        <dbReference type="ARBA" id="ARBA00022842"/>
    </source>
</evidence>
<keyword evidence="6" id="KW-0963">Cytoplasm</keyword>
<evidence type="ECO:0000256" key="2">
    <source>
        <dbReference type="ARBA" id="ARBA00004496"/>
    </source>
</evidence>
<dbReference type="Proteomes" id="UP000002601">
    <property type="component" value="Chromosome"/>
</dbReference>
<protein>
    <recommendedName>
        <fullName evidence="4">Ribonuclease G</fullName>
    </recommendedName>
</protein>
<keyword evidence="11" id="KW-0479">Metal-binding</keyword>
<evidence type="ECO:0000256" key="8">
    <source>
        <dbReference type="ARBA" id="ARBA00022552"/>
    </source>
</evidence>
<keyword evidence="15" id="KW-0460">Magnesium</keyword>
<keyword evidence="10" id="KW-0540">Nuclease</keyword>
<dbReference type="KEGG" id="dsa:Desal_0161"/>
<dbReference type="Pfam" id="PF10150">
    <property type="entry name" value="RNase_E_G"/>
    <property type="match status" value="1"/>
</dbReference>
<feature type="domain" description="S1 motif" evidence="18">
    <location>
        <begin position="47"/>
        <end position="130"/>
    </location>
</feature>
<reference evidence="19 20" key="1">
    <citation type="submission" date="2009-06" db="EMBL/GenBank/DDBJ databases">
        <title>Complete sequence of Desulfovibrio salexigens DSM 2638.</title>
        <authorList>
            <consortium name="US DOE Joint Genome Institute"/>
            <person name="Lucas S."/>
            <person name="Copeland A."/>
            <person name="Lapidus A."/>
            <person name="Glavina del Rio T."/>
            <person name="Tice H."/>
            <person name="Bruce D."/>
            <person name="Goodwin L."/>
            <person name="Pitluck S."/>
            <person name="Munk A.C."/>
            <person name="Brettin T."/>
            <person name="Detter J.C."/>
            <person name="Han C."/>
            <person name="Tapia R."/>
            <person name="Larimer F."/>
            <person name="Land M."/>
            <person name="Hauser L."/>
            <person name="Kyrpides N."/>
            <person name="Anderson I."/>
            <person name="Wall J.D."/>
            <person name="Arkin A.P."/>
            <person name="Dehal P."/>
            <person name="Chivian D."/>
            <person name="Giles B."/>
            <person name="Hazen T.C."/>
        </authorList>
    </citation>
    <scope>NUCLEOTIDE SEQUENCE [LARGE SCALE GENOMIC DNA]</scope>
    <source>
        <strain evidence="20">ATCC 14822 / DSM 2638 / NCIMB 8403 / VKM B-1763</strain>
    </source>
</reference>
<evidence type="ECO:0000256" key="1">
    <source>
        <dbReference type="ARBA" id="ARBA00001946"/>
    </source>
</evidence>
<keyword evidence="17" id="KW-0472">Membrane</keyword>
<sequence length="490" mass="55987">MTGKKQKKKEKMFISVLPGEQVEVALTQEGQVIEYYVEMLHQAKTKGNIYKGYIHNIDAALQAAFINYGAERNGFLQVDEVHPEYYQGAYKLKKGHRYPLLQKVLKPGQEIFVQVVKEPTGKKGAFLSSYLSIPGRYFVLTPGREQIGISRKIEDEKERERLKELIDEVNPGAGVGVIVRTASKGQSKSALRRDFKFLTRLWNDIREKGQDAKPPSLVYEEMGLAARAVRDYLSSDVVEIWVDDQETLEQVKKLATLSFPRRSNLVKLHSDTDKSLWERFNLVKQIEQIYGREVNLPSGGRLVFDQTEALTAIDINSGKIGGERNFKEMALKTNKESAEMIARQLKLRDLGGQVVIDFIEMKDPKHCREVEKTMRAALKGDRARTDVGRISRFGLMELVRQRLGSSAIAVSTEACPCCDGTGIRRNMEWQAMQAIKDIYRMLRRPNCESPLVYDAEEELALYLLNHKRDAISQYEKMFGTKINIEIQWNE</sequence>
<evidence type="ECO:0000256" key="14">
    <source>
        <dbReference type="ARBA" id="ARBA00022801"/>
    </source>
</evidence>
<evidence type="ECO:0000256" key="17">
    <source>
        <dbReference type="ARBA" id="ARBA00023136"/>
    </source>
</evidence>
<evidence type="ECO:0000256" key="3">
    <source>
        <dbReference type="ARBA" id="ARBA00005663"/>
    </source>
</evidence>
<dbReference type="GO" id="GO:0008033">
    <property type="term" value="P:tRNA processing"/>
    <property type="evidence" value="ECO:0007669"/>
    <property type="project" value="UniProtKB-KW"/>
</dbReference>
<dbReference type="GO" id="GO:0004540">
    <property type="term" value="F:RNA nuclease activity"/>
    <property type="evidence" value="ECO:0007669"/>
    <property type="project" value="InterPro"/>
</dbReference>
<dbReference type="InterPro" id="IPR003029">
    <property type="entry name" value="S1_domain"/>
</dbReference>
<keyword evidence="9" id="KW-0819">tRNA processing</keyword>
<evidence type="ECO:0000256" key="11">
    <source>
        <dbReference type="ARBA" id="ARBA00022723"/>
    </source>
</evidence>
<evidence type="ECO:0000256" key="5">
    <source>
        <dbReference type="ARBA" id="ARBA00022475"/>
    </source>
</evidence>
<comment type="subcellular location">
    <subcellularLocation>
        <location evidence="2">Cytoplasm</location>
    </subcellularLocation>
</comment>
<evidence type="ECO:0000313" key="20">
    <source>
        <dbReference type="Proteomes" id="UP000002601"/>
    </source>
</evidence>
<name>C6BVL7_MARSD</name>
<dbReference type="GO" id="GO:0005737">
    <property type="term" value="C:cytoplasm"/>
    <property type="evidence" value="ECO:0007669"/>
    <property type="project" value="UniProtKB-SubCell"/>
</dbReference>
<dbReference type="SUPFAM" id="SSF50249">
    <property type="entry name" value="Nucleic acid-binding proteins"/>
    <property type="match status" value="1"/>
</dbReference>
<dbReference type="STRING" id="526222.Desal_0161"/>
<dbReference type="GO" id="GO:0016787">
    <property type="term" value="F:hydrolase activity"/>
    <property type="evidence" value="ECO:0007669"/>
    <property type="project" value="UniProtKB-KW"/>
</dbReference>
<evidence type="ECO:0000256" key="16">
    <source>
        <dbReference type="ARBA" id="ARBA00022884"/>
    </source>
</evidence>
<evidence type="ECO:0000256" key="9">
    <source>
        <dbReference type="ARBA" id="ARBA00022694"/>
    </source>
</evidence>
<dbReference type="SMART" id="SM00316">
    <property type="entry name" value="S1"/>
    <property type="match status" value="1"/>
</dbReference>
<dbReference type="GO" id="GO:0019843">
    <property type="term" value="F:rRNA binding"/>
    <property type="evidence" value="ECO:0007669"/>
    <property type="project" value="UniProtKB-KW"/>
</dbReference>
<proteinExistence type="inferred from homology"/>
<dbReference type="RefSeq" id="WP_012765757.1">
    <property type="nucleotide sequence ID" value="NC_012881.1"/>
</dbReference>
<keyword evidence="12" id="KW-0699">rRNA-binding</keyword>
<organism evidence="19 20">
    <name type="scientific">Maridesulfovibrio salexigens (strain ATCC 14822 / DSM 2638 / NCIMB 8403 / VKM B-1763)</name>
    <name type="common">Desulfovibrio salexigens</name>
    <dbReference type="NCBI Taxonomy" id="526222"/>
    <lineage>
        <taxon>Bacteria</taxon>
        <taxon>Pseudomonadati</taxon>
        <taxon>Thermodesulfobacteriota</taxon>
        <taxon>Desulfovibrionia</taxon>
        <taxon>Desulfovibrionales</taxon>
        <taxon>Desulfovibrionaceae</taxon>
        <taxon>Maridesulfovibrio</taxon>
    </lineage>
</organism>
<evidence type="ECO:0000256" key="12">
    <source>
        <dbReference type="ARBA" id="ARBA00022730"/>
    </source>
</evidence>
<comment type="similarity">
    <text evidence="3">Belongs to the RNase E/G family. RNase G subfamily.</text>
</comment>
<keyword evidence="5" id="KW-1003">Cell membrane</keyword>
<gene>
    <name evidence="19" type="ordered locus">Desal_0161</name>
</gene>
<keyword evidence="14" id="KW-0378">Hydrolase</keyword>
<evidence type="ECO:0000256" key="13">
    <source>
        <dbReference type="ARBA" id="ARBA00022759"/>
    </source>
</evidence>